<evidence type="ECO:0000313" key="24">
    <source>
        <dbReference type="Proteomes" id="UP000001940"/>
    </source>
</evidence>
<feature type="transmembrane region" description="Helical" evidence="21">
    <location>
        <begin position="727"/>
        <end position="748"/>
    </location>
</feature>
<dbReference type="FunFam" id="3.30.70.1230:FF:000042">
    <property type="entry name" value="Adenylate cyclase"/>
    <property type="match status" value="1"/>
</dbReference>
<evidence type="ECO:0007829" key="26">
    <source>
        <dbReference type="PeptideAtlas" id="Q966F9"/>
    </source>
</evidence>
<dbReference type="STRING" id="6239.T01C2.1.1"/>
<comment type="function">
    <text evidence="17">Catalyzes the formation of the signaling molecule cAMP in response to G-protein signaling.</text>
</comment>
<keyword evidence="26" id="KW-1267">Proteomics identification</keyword>
<feature type="binding site" evidence="18">
    <location>
        <begin position="951"/>
        <end position="955"/>
    </location>
    <ligand>
        <name>ATP</name>
        <dbReference type="ChEBI" id="CHEBI:30616"/>
    </ligand>
</feature>
<dbReference type="Reactome" id="R-CEL-418597">
    <property type="pathway name" value="G alpha (z) signalling events"/>
</dbReference>
<dbReference type="SMR" id="Q966F9"/>
<dbReference type="GeneID" id="178949"/>
<feature type="transmembrane region" description="Helical" evidence="21">
    <location>
        <begin position="614"/>
        <end position="631"/>
    </location>
</feature>
<keyword evidence="7 17" id="KW-0479">Metal-binding</keyword>
<feature type="binding site" evidence="18">
    <location>
        <begin position="349"/>
        <end position="351"/>
    </location>
    <ligand>
        <name>ATP</name>
        <dbReference type="ChEBI" id="CHEBI:30616"/>
    </ligand>
</feature>
<keyword evidence="24" id="KW-1185">Reference proteome</keyword>
<dbReference type="PROSITE" id="PS00452">
    <property type="entry name" value="GUANYLATE_CYCLASE_1"/>
    <property type="match status" value="2"/>
</dbReference>
<dbReference type="SUPFAM" id="SSF55073">
    <property type="entry name" value="Nucleotide cyclase"/>
    <property type="match status" value="2"/>
</dbReference>
<dbReference type="PeptideAtlas" id="Q966F9"/>
<dbReference type="GO" id="GO:0001555">
    <property type="term" value="P:oocyte growth"/>
    <property type="evidence" value="ECO:0000316"/>
    <property type="project" value="UniProtKB"/>
</dbReference>
<feature type="transmembrane region" description="Helical" evidence="21">
    <location>
        <begin position="212"/>
        <end position="231"/>
    </location>
</feature>
<evidence type="ECO:0000256" key="20">
    <source>
        <dbReference type="RuleBase" id="RU000405"/>
    </source>
</evidence>
<dbReference type="UCSC" id="T01C2.1">
    <property type="organism name" value="c. elegans"/>
</dbReference>
<evidence type="ECO:0000256" key="8">
    <source>
        <dbReference type="ARBA" id="ARBA00022737"/>
    </source>
</evidence>
<feature type="transmembrane region" description="Helical" evidence="21">
    <location>
        <begin position="144"/>
        <end position="171"/>
    </location>
</feature>
<keyword evidence="6 21" id="KW-0812">Transmembrane</keyword>
<comment type="cofactor">
    <cofactor evidence="19">
        <name>Mg(2+)</name>
        <dbReference type="ChEBI" id="CHEBI:18420"/>
    </cofactor>
    <cofactor evidence="19">
        <name>Mn(2+)</name>
        <dbReference type="ChEBI" id="CHEBI:29035"/>
    </cofactor>
    <text evidence="19">Binds 2 magnesium ions per subunit. Is also active with manganese (in vitro).</text>
</comment>
<dbReference type="CDD" id="cd07302">
    <property type="entry name" value="CHD"/>
    <property type="match status" value="2"/>
</dbReference>
<dbReference type="SMART" id="SM00044">
    <property type="entry name" value="CYCc"/>
    <property type="match status" value="2"/>
</dbReference>
<keyword evidence="9 17" id="KW-0547">Nucleotide-binding</keyword>
<dbReference type="PIRSF" id="PIRSF039050">
    <property type="entry name" value="Ade_cyc"/>
    <property type="match status" value="1"/>
</dbReference>
<feature type="binding site" evidence="18">
    <location>
        <begin position="944"/>
        <end position="946"/>
    </location>
    <ligand>
        <name>ATP</name>
        <dbReference type="ChEBI" id="CHEBI:30616"/>
    </ligand>
</feature>
<feature type="domain" description="Guanylate cyclase" evidence="22">
    <location>
        <begin position="816"/>
        <end position="957"/>
    </location>
</feature>
<evidence type="ECO:0000256" key="17">
    <source>
        <dbReference type="PIRNR" id="PIRNR039050"/>
    </source>
</evidence>
<evidence type="ECO:0000256" key="19">
    <source>
        <dbReference type="PIRSR" id="PIRSR039050-51"/>
    </source>
</evidence>
<keyword evidence="10 17" id="KW-0067">ATP-binding</keyword>
<dbReference type="PhylomeDB" id="Q966F9"/>
<name>Q966F9_CAEEL</name>
<dbReference type="Reactome" id="R-CEL-170670">
    <property type="pathway name" value="Adenylate cyclase inhibitory pathway"/>
</dbReference>
<dbReference type="GO" id="GO:0004016">
    <property type="term" value="F:adenylate cyclase activity"/>
    <property type="evidence" value="ECO:0000250"/>
    <property type="project" value="WormBase"/>
</dbReference>
<dbReference type="GO" id="GO:0010628">
    <property type="term" value="P:positive regulation of gene expression"/>
    <property type="evidence" value="ECO:0000315"/>
    <property type="project" value="UniProtKB"/>
</dbReference>
<keyword evidence="13 17" id="KW-0115">cAMP biosynthesis</keyword>
<sequence>MVERAYNSIRAHKQTRVAQRPVSKKTSSTMRETFGSQVLRELEMKNRMECPSLDEILSFYHFPWEKLRYRKNSQKKKRSTLYSFYFEQVNSGRIQFSFVILLSICISEAAFSAFGAEWLKSLILCILTLVISILSFFHAKRTELVCIASIISCVIISACTSMRTSVTYLLIFSTYSLLPMSFMLMIFSTFALTFLVAFIGVLMDYNVGFDIILTRVMMVILVNVVGSLVYYPTEFVQRKTFHETRKCVQSRMLLDKEMHRQEKILLAVLPKNIAFEVKKDMQETHEERMFHKIYIRKYEDISILFADICGFTNLASEYNPKDLVLMLNELFARFDKVASIHQCMRIKILGDCYYCVCGVPEYQKNHAINTVEMGRDMIEAIRLVREMTLVNVNMRVGIHTGKAHCGVLGLKKWQFDVWSNDVTLANQMESGGLAGRVHITDATRSYLKGAYILEEGNGGSRSKFLEKEKIKTWLVVDRSPDYDNICQEATNHPVMVPWKSTRGISKQERLTGMSTRTRGASTRNGLSEEEVLVENVDSHLRQGIQAIHQENWKTMHCKNWSLKYKQVRVENKFVRLKYKDIPFQVTLYVAIVAICIGIKFGLMNLVSFSFVPQMFIVLTSVMIFILTRALIKHARLVSLVIGVLFILLSIQIVILMGMYESKFTCDVEKCFKNNYTDFFEIFEICTLATCVILSVDFMTKLLMSMIYFSSFTVLITAKLIRINQYEALLSTYANFCVLSCLTLLLVVFSTRRSELISRYDFIWKLQALDEQLQMKRKHEQNRSVLENILPSHVAKHFVEDATSVSKLYHESRDNACIMFATLTEFDKFYIECDGNNEGVECLRLLNEIISDFDQILDQILDREEFKKIEKIKTISTTYMVASGLAGRECGDNSHVEAIALFARELLVKLESTNIHSFNNFNLRIGINVGPVVAGVIGSDKPHYDIWGNSVNVASRMDSGGVAGRIQVTEEVKSILEPLGYNFECRGQINVKGKGMMETFFLLPPEDFDCQLYH</sequence>
<comment type="similarity">
    <text evidence="17 20">Belongs to the adenylyl cyclase class-4/guanylyl cyclase family.</text>
</comment>
<reference evidence="23 24" key="1">
    <citation type="journal article" date="1998" name="Science">
        <title>Genome sequence of the nematode C. elegans: a platform for investigating biology.</title>
        <authorList>
            <consortium name="The C. elegans sequencing consortium"/>
            <person name="Sulson J.E."/>
            <person name="Waterston R."/>
        </authorList>
    </citation>
    <scope>NUCLEOTIDE SEQUENCE [LARGE SCALE GENOMIC DNA]</scope>
    <source>
        <strain evidence="23 24">Bristol N2</strain>
    </source>
</reference>
<dbReference type="RefSeq" id="NP_504486.4">
    <property type="nucleotide sequence ID" value="NM_072085.5"/>
</dbReference>
<feature type="transmembrane region" description="Helical" evidence="21">
    <location>
        <begin position="678"/>
        <end position="695"/>
    </location>
</feature>
<dbReference type="KEGG" id="cel:CELE_T01C2.1"/>
<feature type="binding site" evidence="19">
    <location>
        <position position="307"/>
    </location>
    <ligand>
        <name>Mg(2+)</name>
        <dbReference type="ChEBI" id="CHEBI:18420"/>
        <label>1</label>
        <note>catalytic</note>
    </ligand>
</feature>
<dbReference type="PaxDb" id="6239-T01C2.1"/>
<evidence type="ECO:0000256" key="21">
    <source>
        <dbReference type="SAM" id="Phobius"/>
    </source>
</evidence>
<proteinExistence type="evidence at protein level"/>
<dbReference type="PROSITE" id="PS50125">
    <property type="entry name" value="GUANYLATE_CYCLASE_2"/>
    <property type="match status" value="2"/>
</dbReference>
<evidence type="ECO:0000256" key="3">
    <source>
        <dbReference type="ARBA" id="ARBA00001936"/>
    </source>
</evidence>
<dbReference type="GO" id="GO:0007189">
    <property type="term" value="P:adenylate cyclase-activating G protein-coupled receptor signaling pathway"/>
    <property type="evidence" value="ECO:0000318"/>
    <property type="project" value="GO_Central"/>
</dbReference>
<dbReference type="GO" id="GO:0005524">
    <property type="term" value="F:ATP binding"/>
    <property type="evidence" value="ECO:0007669"/>
    <property type="project" value="UniProtKB-UniRule"/>
</dbReference>
<feature type="domain" description="Guanylate cyclase" evidence="22">
    <location>
        <begin position="302"/>
        <end position="429"/>
    </location>
</feature>
<evidence type="ECO:0000256" key="10">
    <source>
        <dbReference type="ARBA" id="ARBA00022840"/>
    </source>
</evidence>
<dbReference type="CTD" id="178949"/>
<feature type="transmembrane region" description="Helical" evidence="21">
    <location>
        <begin position="118"/>
        <end position="137"/>
    </location>
</feature>
<feature type="transmembrane region" description="Helical" evidence="21">
    <location>
        <begin position="94"/>
        <end position="112"/>
    </location>
</feature>
<evidence type="ECO:0000256" key="13">
    <source>
        <dbReference type="ARBA" id="ARBA00022998"/>
    </source>
</evidence>
<dbReference type="Pfam" id="PF16214">
    <property type="entry name" value="AC_N"/>
    <property type="match status" value="1"/>
</dbReference>
<feature type="binding site" evidence="18">
    <location>
        <begin position="307"/>
        <end position="312"/>
    </location>
    <ligand>
        <name>ATP</name>
        <dbReference type="ChEBI" id="CHEBI:30616"/>
    </ligand>
</feature>
<dbReference type="EMBL" id="BX284605">
    <property type="protein sequence ID" value="CCD64514.1"/>
    <property type="molecule type" value="Genomic_DNA"/>
</dbReference>
<organism evidence="23 24">
    <name type="scientific">Caenorhabditis elegans</name>
    <dbReference type="NCBI Taxonomy" id="6239"/>
    <lineage>
        <taxon>Eukaryota</taxon>
        <taxon>Metazoa</taxon>
        <taxon>Ecdysozoa</taxon>
        <taxon>Nematoda</taxon>
        <taxon>Chromadorea</taxon>
        <taxon>Rhabditida</taxon>
        <taxon>Rhabditina</taxon>
        <taxon>Rhabditomorpha</taxon>
        <taxon>Rhabditoidea</taxon>
        <taxon>Rhabditidae</taxon>
        <taxon>Peloderinae</taxon>
        <taxon>Caenorhabditis</taxon>
    </lineage>
</organism>
<feature type="binding site" evidence="19">
    <location>
        <position position="351"/>
    </location>
    <ligand>
        <name>Mg(2+)</name>
        <dbReference type="ChEBI" id="CHEBI:18420"/>
        <label>1</label>
        <note>catalytic</note>
    </ligand>
</feature>
<dbReference type="InterPro" id="IPR030672">
    <property type="entry name" value="Adcy"/>
</dbReference>
<evidence type="ECO:0000256" key="7">
    <source>
        <dbReference type="ARBA" id="ARBA00022723"/>
    </source>
</evidence>
<feature type="transmembrane region" description="Helical" evidence="21">
    <location>
        <begin position="581"/>
        <end position="602"/>
    </location>
</feature>
<evidence type="ECO:0000256" key="5">
    <source>
        <dbReference type="ARBA" id="ARBA00012201"/>
    </source>
</evidence>
<dbReference type="Bgee" id="WBGene00000071">
    <property type="expression patterns" value="Expressed in adult organism and 2 other cell types or tissues"/>
</dbReference>
<dbReference type="InParanoid" id="Q966F9"/>
<dbReference type="Reactome" id="R-CEL-170660">
    <property type="pathway name" value="Adenylate cyclase activating pathway"/>
</dbReference>
<dbReference type="HOGENOM" id="CLU_001072_2_4_1"/>
<dbReference type="EC" id="4.6.1.1" evidence="5 17"/>
<dbReference type="InterPro" id="IPR029787">
    <property type="entry name" value="Nucleotide_cyclase"/>
</dbReference>
<dbReference type="GO" id="GO:0004383">
    <property type="term" value="F:guanylate cyclase activity"/>
    <property type="evidence" value="ECO:0007669"/>
    <property type="project" value="UniProtKB-EC"/>
</dbReference>
<evidence type="ECO:0000256" key="11">
    <source>
        <dbReference type="ARBA" id="ARBA00022842"/>
    </source>
</evidence>
<gene>
    <name evidence="23 25" type="primary">acy-4</name>
    <name evidence="23" type="ORF">CELE_T01C2.1</name>
    <name evidence="25" type="ORF">T01C2.1</name>
</gene>
<feature type="binding site" evidence="18">
    <location>
        <position position="991"/>
    </location>
    <ligand>
        <name>ATP</name>
        <dbReference type="ChEBI" id="CHEBI:30616"/>
    </ligand>
</feature>
<dbReference type="Reactome" id="R-CEL-400042">
    <property type="pathway name" value="Adrenaline,noradrenaline inhibits insulin secretion"/>
</dbReference>
<dbReference type="GO" id="GO:0046872">
    <property type="term" value="F:metal ion binding"/>
    <property type="evidence" value="ECO:0007669"/>
    <property type="project" value="UniProtKB-KW"/>
</dbReference>
<dbReference type="eggNOG" id="KOG3619">
    <property type="taxonomic scope" value="Eukaryota"/>
</dbReference>
<evidence type="ECO:0000256" key="18">
    <source>
        <dbReference type="PIRSR" id="PIRSR039050-50"/>
    </source>
</evidence>
<feature type="binding site" evidence="18">
    <location>
        <position position="872"/>
    </location>
    <ligand>
        <name>ATP</name>
        <dbReference type="ChEBI" id="CHEBI:30616"/>
    </ligand>
</feature>
<dbReference type="GO" id="GO:0006171">
    <property type="term" value="P:cAMP biosynthetic process"/>
    <property type="evidence" value="ECO:0000318"/>
    <property type="project" value="GO_Central"/>
</dbReference>
<dbReference type="OrthoDB" id="2107370at2759"/>
<feature type="binding site" evidence="19">
    <location>
        <position position="307"/>
    </location>
    <ligand>
        <name>Mg(2+)</name>
        <dbReference type="ChEBI" id="CHEBI:18420"/>
        <label>2</label>
        <note>catalytic</note>
    </ligand>
</feature>
<comment type="catalytic activity">
    <reaction evidence="2 17">
        <text>ATP = 3',5'-cyclic AMP + diphosphate</text>
        <dbReference type="Rhea" id="RHEA:15389"/>
        <dbReference type="ChEBI" id="CHEBI:30616"/>
        <dbReference type="ChEBI" id="CHEBI:33019"/>
        <dbReference type="ChEBI" id="CHEBI:58165"/>
        <dbReference type="EC" id="4.6.1.1"/>
    </reaction>
</comment>
<dbReference type="GO" id="GO:0007186">
    <property type="term" value="P:G protein-coupled receptor signaling pathway"/>
    <property type="evidence" value="ECO:0000250"/>
    <property type="project" value="WormBase"/>
</dbReference>
<dbReference type="InterPro" id="IPR018297">
    <property type="entry name" value="A/G_cyclase_CS"/>
</dbReference>
<dbReference type="Proteomes" id="UP000001940">
    <property type="component" value="Chromosome V"/>
</dbReference>
<feature type="transmembrane region" description="Helical" evidence="21">
    <location>
        <begin position="701"/>
        <end position="720"/>
    </location>
</feature>
<accession>Q966F9</accession>
<feature type="binding site" evidence="19">
    <location>
        <position position="308"/>
    </location>
    <ligand>
        <name>Mg(2+)</name>
        <dbReference type="ChEBI" id="CHEBI:18420"/>
        <label>2</label>
        <note>catalytic</note>
    </ligand>
</feature>
<evidence type="ECO:0000256" key="4">
    <source>
        <dbReference type="ARBA" id="ARBA00004141"/>
    </source>
</evidence>
<keyword evidence="12 21" id="KW-1133">Transmembrane helix</keyword>
<evidence type="ECO:0000256" key="6">
    <source>
        <dbReference type="ARBA" id="ARBA00022692"/>
    </source>
</evidence>
<keyword evidence="14 17" id="KW-0472">Membrane</keyword>
<comment type="catalytic activity">
    <reaction evidence="1">
        <text>GTP = 3',5'-cyclic GMP + diphosphate</text>
        <dbReference type="Rhea" id="RHEA:13665"/>
        <dbReference type="ChEBI" id="CHEBI:33019"/>
        <dbReference type="ChEBI" id="CHEBI:37565"/>
        <dbReference type="ChEBI" id="CHEBI:57746"/>
        <dbReference type="EC" id="4.6.1.2"/>
    </reaction>
</comment>
<evidence type="ECO:0000256" key="14">
    <source>
        <dbReference type="ARBA" id="ARBA00023136"/>
    </source>
</evidence>
<dbReference type="Reactome" id="R-CEL-163615">
    <property type="pathway name" value="PKA activation"/>
</dbReference>
<evidence type="ECO:0000256" key="2">
    <source>
        <dbReference type="ARBA" id="ARBA00001593"/>
    </source>
</evidence>
<dbReference type="InterPro" id="IPR032628">
    <property type="entry name" value="AC_N"/>
</dbReference>
<keyword evidence="11 17" id="KW-0460">Magnesium</keyword>
<evidence type="ECO:0000256" key="12">
    <source>
        <dbReference type="ARBA" id="ARBA00022989"/>
    </source>
</evidence>
<evidence type="ECO:0000256" key="1">
    <source>
        <dbReference type="ARBA" id="ARBA00001436"/>
    </source>
</evidence>
<dbReference type="PANTHER" id="PTHR45627:SF16">
    <property type="entry name" value="ADENYLATE CYCLASE"/>
    <property type="match status" value="1"/>
</dbReference>
<dbReference type="AGR" id="WB:WBGene00000071"/>
<dbReference type="FunCoup" id="Q966F9">
    <property type="interactions" value="300"/>
</dbReference>
<dbReference type="PANTHER" id="PTHR45627">
    <property type="entry name" value="ADENYLATE CYCLASE TYPE 1"/>
    <property type="match status" value="1"/>
</dbReference>
<keyword evidence="16 17" id="KW-0456">Lyase</keyword>
<evidence type="ECO:0000256" key="16">
    <source>
        <dbReference type="ARBA" id="ARBA00023239"/>
    </source>
</evidence>
<keyword evidence="15" id="KW-0325">Glycoprotein</keyword>
<dbReference type="GO" id="GO:0035556">
    <property type="term" value="P:intracellular signal transduction"/>
    <property type="evidence" value="ECO:0007669"/>
    <property type="project" value="InterPro"/>
</dbReference>
<comment type="cofactor">
    <cofactor evidence="3">
        <name>Mn(2+)</name>
        <dbReference type="ChEBI" id="CHEBI:29035"/>
    </cofactor>
</comment>
<feature type="binding site" evidence="18">
    <location>
        <position position="395"/>
    </location>
    <ligand>
        <name>ATP</name>
        <dbReference type="ChEBI" id="CHEBI:30616"/>
    </ligand>
</feature>
<feature type="transmembrane region" description="Helical" evidence="21">
    <location>
        <begin position="177"/>
        <end position="200"/>
    </location>
</feature>
<protein>
    <recommendedName>
        <fullName evidence="5 17">adenylate cyclase</fullName>
        <ecNumber evidence="5 17">4.6.1.1</ecNumber>
    </recommendedName>
</protein>
<evidence type="ECO:0000256" key="15">
    <source>
        <dbReference type="ARBA" id="ARBA00023180"/>
    </source>
</evidence>
<dbReference type="Pfam" id="PF00211">
    <property type="entry name" value="Guanylate_cyc"/>
    <property type="match status" value="2"/>
</dbReference>
<keyword evidence="19" id="KW-0464">Manganese</keyword>
<feature type="binding site" evidence="19">
    <location>
        <position position="351"/>
    </location>
    <ligand>
        <name>Mg(2+)</name>
        <dbReference type="ChEBI" id="CHEBI:18420"/>
        <label>2</label>
        <note>catalytic</note>
    </ligand>
</feature>
<keyword evidence="8" id="KW-0677">Repeat</keyword>
<feature type="transmembrane region" description="Helical" evidence="21">
    <location>
        <begin position="637"/>
        <end position="657"/>
    </location>
</feature>
<evidence type="ECO:0000313" key="25">
    <source>
        <dbReference type="WormBase" id="T01C2.1"/>
    </source>
</evidence>
<evidence type="ECO:0000313" key="23">
    <source>
        <dbReference type="EMBL" id="CCD64514.1"/>
    </source>
</evidence>
<dbReference type="Gene3D" id="3.30.70.1230">
    <property type="entry name" value="Nucleotide cyclase"/>
    <property type="match status" value="2"/>
</dbReference>
<comment type="subcellular location">
    <subcellularLocation>
        <location evidence="4">Membrane</location>
        <topology evidence="4">Multi-pass membrane protein</topology>
    </subcellularLocation>
</comment>
<dbReference type="Reactome" id="R-CEL-5610787">
    <property type="pathway name" value="Hedgehog 'off' state"/>
</dbReference>
<dbReference type="GO" id="GO:0001556">
    <property type="term" value="P:oocyte maturation"/>
    <property type="evidence" value="ECO:0000315"/>
    <property type="project" value="WormBase"/>
</dbReference>
<dbReference type="WormBase" id="T01C2.1">
    <property type="protein sequence ID" value="CE42417"/>
    <property type="gene ID" value="WBGene00000071"/>
    <property type="gene designation" value="acy-4"/>
</dbReference>
<dbReference type="FunFam" id="3.30.70.1230:FF:000061">
    <property type="entry name" value="Adenylate cyclase"/>
    <property type="match status" value="1"/>
</dbReference>
<dbReference type="InterPro" id="IPR001054">
    <property type="entry name" value="A/G_cyclase"/>
</dbReference>
<evidence type="ECO:0000256" key="9">
    <source>
        <dbReference type="ARBA" id="ARBA00022741"/>
    </source>
</evidence>
<dbReference type="GO" id="GO:0005886">
    <property type="term" value="C:plasma membrane"/>
    <property type="evidence" value="ECO:0000250"/>
    <property type="project" value="WormBase"/>
</dbReference>
<evidence type="ECO:0000259" key="22">
    <source>
        <dbReference type="PROSITE" id="PS50125"/>
    </source>
</evidence>
<dbReference type="AlphaFoldDB" id="Q966F9"/>
<dbReference type="OMA" id="ALNETSW"/>